<sequence>MRWDRLFADLEGQAADLELEERDALVDDLSDGEWAETSWRDLLGGHVVIEVRGAGRVEGEAVLVNGSLIRVRGDTTDQVVAVAAVATILEAQRRADEGTLVSARLGWGQVFRALRDAGDTVMIRLLDGTSREGVVDVVGRDFVRLRSGSGRDQVVLWSALALVSGRS</sequence>
<keyword evidence="2" id="KW-1185">Reference proteome</keyword>
<evidence type="ECO:0000313" key="1">
    <source>
        <dbReference type="EMBL" id="QGG42175.1"/>
    </source>
</evidence>
<accession>A0A5Q2MNT6</accession>
<protein>
    <submittedName>
        <fullName evidence="1">Uncharacterized protein</fullName>
    </submittedName>
</protein>
<dbReference type="RefSeq" id="WP_153653606.1">
    <property type="nucleotide sequence ID" value="NZ_CP045737.1"/>
</dbReference>
<gene>
    <name evidence="1" type="ORF">GEV26_12810</name>
</gene>
<dbReference type="Proteomes" id="UP000392064">
    <property type="component" value="Chromosome"/>
</dbReference>
<organism evidence="1 2">
    <name type="scientific">Aeromicrobium yanjiei</name>
    <dbReference type="NCBI Taxonomy" id="2662028"/>
    <lineage>
        <taxon>Bacteria</taxon>
        <taxon>Bacillati</taxon>
        <taxon>Actinomycetota</taxon>
        <taxon>Actinomycetes</taxon>
        <taxon>Propionibacteriales</taxon>
        <taxon>Nocardioidaceae</taxon>
        <taxon>Aeromicrobium</taxon>
    </lineage>
</organism>
<dbReference type="EMBL" id="CP045737">
    <property type="protein sequence ID" value="QGG42175.1"/>
    <property type="molecule type" value="Genomic_DNA"/>
</dbReference>
<evidence type="ECO:0000313" key="2">
    <source>
        <dbReference type="Proteomes" id="UP000392064"/>
    </source>
</evidence>
<dbReference type="AlphaFoldDB" id="A0A5Q2MNT6"/>
<dbReference type="KEGG" id="aef:GEV26_12810"/>
<proteinExistence type="predicted"/>
<name>A0A5Q2MNT6_9ACTN</name>
<reference evidence="1 2" key="1">
    <citation type="submission" date="2019-11" db="EMBL/GenBank/DDBJ databases">
        <authorList>
            <person name="Li J."/>
        </authorList>
    </citation>
    <scope>NUCLEOTIDE SEQUENCE [LARGE SCALE GENOMIC DNA]</scope>
    <source>
        <strain evidence="1 2">MF47</strain>
    </source>
</reference>